<dbReference type="GO" id="GO:0008818">
    <property type="term" value="F:cobalamin 5'-phosphate synthase activity"/>
    <property type="evidence" value="ECO:0007669"/>
    <property type="project" value="UniProtKB-UniRule"/>
</dbReference>
<evidence type="ECO:0000256" key="5">
    <source>
        <dbReference type="ARBA" id="ARBA00013200"/>
    </source>
</evidence>
<dbReference type="Proteomes" id="UP000237752">
    <property type="component" value="Unassembled WGS sequence"/>
</dbReference>
<keyword evidence="7 19" id="KW-1003">Cell membrane</keyword>
<evidence type="ECO:0000256" key="16">
    <source>
        <dbReference type="ARBA" id="ARBA00032853"/>
    </source>
</evidence>
<dbReference type="UniPathway" id="UPA00148">
    <property type="reaction ID" value="UER00238"/>
</dbReference>
<evidence type="ECO:0000313" key="21">
    <source>
        <dbReference type="Proteomes" id="UP000237752"/>
    </source>
</evidence>
<evidence type="ECO:0000256" key="2">
    <source>
        <dbReference type="ARBA" id="ARBA00004651"/>
    </source>
</evidence>
<keyword evidence="13 19" id="KW-0472">Membrane</keyword>
<dbReference type="AlphaFoldDB" id="A0A2T0ZZG2"/>
<evidence type="ECO:0000256" key="11">
    <source>
        <dbReference type="ARBA" id="ARBA00022842"/>
    </source>
</evidence>
<evidence type="ECO:0000256" key="10">
    <source>
        <dbReference type="ARBA" id="ARBA00022692"/>
    </source>
</evidence>
<proteinExistence type="inferred from homology"/>
<evidence type="ECO:0000256" key="13">
    <source>
        <dbReference type="ARBA" id="ARBA00023136"/>
    </source>
</evidence>
<dbReference type="EMBL" id="PVUE01000008">
    <property type="protein sequence ID" value="PRZ41745.1"/>
    <property type="molecule type" value="Genomic_DNA"/>
</dbReference>
<feature type="transmembrane region" description="Helical" evidence="19">
    <location>
        <begin position="142"/>
        <end position="166"/>
    </location>
</feature>
<evidence type="ECO:0000256" key="9">
    <source>
        <dbReference type="ARBA" id="ARBA00022679"/>
    </source>
</evidence>
<accession>A0A2T0ZZG2</accession>
<evidence type="ECO:0000256" key="15">
    <source>
        <dbReference type="ARBA" id="ARBA00032605"/>
    </source>
</evidence>
<comment type="catalytic activity">
    <reaction evidence="18 19">
        <text>alpha-ribazole 5'-phosphate + adenosylcob(III)inamide-GDP = adenosylcob(III)alamin 5'-phosphate + GMP + H(+)</text>
        <dbReference type="Rhea" id="RHEA:23560"/>
        <dbReference type="ChEBI" id="CHEBI:15378"/>
        <dbReference type="ChEBI" id="CHEBI:57918"/>
        <dbReference type="ChEBI" id="CHEBI:58115"/>
        <dbReference type="ChEBI" id="CHEBI:60487"/>
        <dbReference type="ChEBI" id="CHEBI:60493"/>
        <dbReference type="EC" id="2.7.8.26"/>
    </reaction>
</comment>
<keyword evidence="21" id="KW-1185">Reference proteome</keyword>
<dbReference type="GO" id="GO:0005886">
    <property type="term" value="C:plasma membrane"/>
    <property type="evidence" value="ECO:0007669"/>
    <property type="project" value="UniProtKB-SubCell"/>
</dbReference>
<gene>
    <name evidence="19" type="primary">cobS</name>
    <name evidence="20" type="ORF">CLV47_108104</name>
</gene>
<dbReference type="GO" id="GO:0051073">
    <property type="term" value="F:adenosylcobinamide-GDP ribazoletransferase activity"/>
    <property type="evidence" value="ECO:0007669"/>
    <property type="project" value="UniProtKB-UniRule"/>
</dbReference>
<evidence type="ECO:0000256" key="19">
    <source>
        <dbReference type="HAMAP-Rule" id="MF_00719"/>
    </source>
</evidence>
<name>A0A2T0ZZG2_9ACTN</name>
<keyword evidence="11 19" id="KW-0460">Magnesium</keyword>
<comment type="subcellular location">
    <subcellularLocation>
        <location evidence="2 19">Cell membrane</location>
        <topology evidence="2 19">Multi-pass membrane protein</topology>
    </subcellularLocation>
</comment>
<evidence type="ECO:0000256" key="3">
    <source>
        <dbReference type="ARBA" id="ARBA00004663"/>
    </source>
</evidence>
<evidence type="ECO:0000256" key="18">
    <source>
        <dbReference type="ARBA" id="ARBA00049504"/>
    </source>
</evidence>
<evidence type="ECO:0000256" key="14">
    <source>
        <dbReference type="ARBA" id="ARBA00025228"/>
    </source>
</evidence>
<feature type="transmembrane region" description="Helical" evidence="19">
    <location>
        <begin position="238"/>
        <end position="256"/>
    </location>
</feature>
<feature type="transmembrane region" description="Helical" evidence="19">
    <location>
        <begin position="34"/>
        <end position="53"/>
    </location>
</feature>
<evidence type="ECO:0000256" key="8">
    <source>
        <dbReference type="ARBA" id="ARBA00022573"/>
    </source>
</evidence>
<dbReference type="InterPro" id="IPR003805">
    <property type="entry name" value="CobS"/>
</dbReference>
<keyword evidence="12 19" id="KW-1133">Transmembrane helix</keyword>
<sequence length="257" mass="25945">MAGYFLDGIRMSVGTLSAIPVAAPRDINRRTARVAMTVAPLAVIPLAAVAGLLGYVAMLVGLPPLVAAVLVIGAVAWGSRGMHLDGLADSADGLSASWDRTRALEVMRRGDSGPMGVATLVIMLALQIACMAVVLSHPWGGLVAGVLICVSRGALLIACASGVPAARGDGLGATVAGVVPRPIAVGVWILGAVVVSAVFLLAGRRWWQGGLAALVGVIACCVWVFHCVRRFGGITGDVLGASIEITLAVMVVVAAAG</sequence>
<evidence type="ECO:0000256" key="1">
    <source>
        <dbReference type="ARBA" id="ARBA00001946"/>
    </source>
</evidence>
<comment type="function">
    <text evidence="14 19">Joins adenosylcobinamide-GDP and alpha-ribazole to generate adenosylcobalamin (Ado-cobalamin). Also synthesizes adenosylcobalamin 5'-phosphate from adenosylcobinamide-GDP and alpha-ribazole 5'-phosphate.</text>
</comment>
<dbReference type="OrthoDB" id="9794223at2"/>
<dbReference type="RefSeq" id="WP_106349128.1">
    <property type="nucleotide sequence ID" value="NZ_PVUE01000008.1"/>
</dbReference>
<feature type="transmembrane region" description="Helical" evidence="19">
    <location>
        <begin position="206"/>
        <end position="226"/>
    </location>
</feature>
<comment type="caution">
    <text evidence="20">The sequence shown here is derived from an EMBL/GenBank/DDBJ whole genome shotgun (WGS) entry which is preliminary data.</text>
</comment>
<reference evidence="20 21" key="1">
    <citation type="submission" date="2018-03" db="EMBL/GenBank/DDBJ databases">
        <title>Genomic Encyclopedia of Archaeal and Bacterial Type Strains, Phase II (KMG-II): from individual species to whole genera.</title>
        <authorList>
            <person name="Goeker M."/>
        </authorList>
    </citation>
    <scope>NUCLEOTIDE SEQUENCE [LARGE SCALE GENOMIC DNA]</scope>
    <source>
        <strain evidence="20 21">DSM 100065</strain>
    </source>
</reference>
<comment type="pathway">
    <text evidence="3 19">Cofactor biosynthesis; adenosylcobalamin biosynthesis; adenosylcobalamin from cob(II)yrinate a,c-diamide: step 7/7.</text>
</comment>
<evidence type="ECO:0000256" key="6">
    <source>
        <dbReference type="ARBA" id="ARBA00015850"/>
    </source>
</evidence>
<evidence type="ECO:0000256" key="17">
    <source>
        <dbReference type="ARBA" id="ARBA00048623"/>
    </source>
</evidence>
<comment type="catalytic activity">
    <reaction evidence="17 19">
        <text>alpha-ribazole + adenosylcob(III)inamide-GDP = adenosylcob(III)alamin + GMP + H(+)</text>
        <dbReference type="Rhea" id="RHEA:16049"/>
        <dbReference type="ChEBI" id="CHEBI:10329"/>
        <dbReference type="ChEBI" id="CHEBI:15378"/>
        <dbReference type="ChEBI" id="CHEBI:18408"/>
        <dbReference type="ChEBI" id="CHEBI:58115"/>
        <dbReference type="ChEBI" id="CHEBI:60487"/>
        <dbReference type="EC" id="2.7.8.26"/>
    </reaction>
</comment>
<protein>
    <recommendedName>
        <fullName evidence="6 19">Adenosylcobinamide-GDP ribazoletransferase</fullName>
        <ecNumber evidence="5 19">2.7.8.26</ecNumber>
    </recommendedName>
    <alternativeName>
        <fullName evidence="16 19">Cobalamin synthase</fullName>
    </alternativeName>
    <alternativeName>
        <fullName evidence="15 19">Cobalamin-5'-phosphate synthase</fullName>
    </alternativeName>
</protein>
<dbReference type="PANTHER" id="PTHR34148">
    <property type="entry name" value="ADENOSYLCOBINAMIDE-GDP RIBAZOLETRANSFERASE"/>
    <property type="match status" value="1"/>
</dbReference>
<dbReference type="Pfam" id="PF02654">
    <property type="entry name" value="CobS"/>
    <property type="match status" value="1"/>
</dbReference>
<evidence type="ECO:0000256" key="4">
    <source>
        <dbReference type="ARBA" id="ARBA00010561"/>
    </source>
</evidence>
<comment type="similarity">
    <text evidence="4 19">Belongs to the CobS family.</text>
</comment>
<feature type="transmembrane region" description="Helical" evidence="19">
    <location>
        <begin position="178"/>
        <end position="200"/>
    </location>
</feature>
<evidence type="ECO:0000256" key="7">
    <source>
        <dbReference type="ARBA" id="ARBA00022475"/>
    </source>
</evidence>
<organism evidence="20 21">
    <name type="scientific">Antricoccus suffuscus</name>
    <dbReference type="NCBI Taxonomy" id="1629062"/>
    <lineage>
        <taxon>Bacteria</taxon>
        <taxon>Bacillati</taxon>
        <taxon>Actinomycetota</taxon>
        <taxon>Actinomycetes</taxon>
        <taxon>Geodermatophilales</taxon>
        <taxon>Antricoccaceae</taxon>
        <taxon>Antricoccus</taxon>
    </lineage>
</organism>
<dbReference type="PANTHER" id="PTHR34148:SF1">
    <property type="entry name" value="ADENOSYLCOBINAMIDE-GDP RIBAZOLETRANSFERASE"/>
    <property type="match status" value="1"/>
</dbReference>
<keyword evidence="8 19" id="KW-0169">Cobalamin biosynthesis</keyword>
<keyword evidence="9 19" id="KW-0808">Transferase</keyword>
<dbReference type="GO" id="GO:0009236">
    <property type="term" value="P:cobalamin biosynthetic process"/>
    <property type="evidence" value="ECO:0007669"/>
    <property type="project" value="UniProtKB-UniRule"/>
</dbReference>
<feature type="transmembrane region" description="Helical" evidence="19">
    <location>
        <begin position="117"/>
        <end position="136"/>
    </location>
</feature>
<evidence type="ECO:0000313" key="20">
    <source>
        <dbReference type="EMBL" id="PRZ41745.1"/>
    </source>
</evidence>
<dbReference type="HAMAP" id="MF_00719">
    <property type="entry name" value="CobS"/>
    <property type="match status" value="1"/>
</dbReference>
<keyword evidence="10 19" id="KW-0812">Transmembrane</keyword>
<evidence type="ECO:0000256" key="12">
    <source>
        <dbReference type="ARBA" id="ARBA00022989"/>
    </source>
</evidence>
<dbReference type="EC" id="2.7.8.26" evidence="5 19"/>
<comment type="cofactor">
    <cofactor evidence="1 19">
        <name>Mg(2+)</name>
        <dbReference type="ChEBI" id="CHEBI:18420"/>
    </cofactor>
</comment>